<gene>
    <name evidence="2" type="ORF">NC653_021964</name>
</gene>
<keyword evidence="1" id="KW-0472">Membrane</keyword>
<dbReference type="EMBL" id="JAQIZT010000008">
    <property type="protein sequence ID" value="KAJ6989237.1"/>
    <property type="molecule type" value="Genomic_DNA"/>
</dbReference>
<organism evidence="2 3">
    <name type="scientific">Populus alba x Populus x berolinensis</name>
    <dbReference type="NCBI Taxonomy" id="444605"/>
    <lineage>
        <taxon>Eukaryota</taxon>
        <taxon>Viridiplantae</taxon>
        <taxon>Streptophyta</taxon>
        <taxon>Embryophyta</taxon>
        <taxon>Tracheophyta</taxon>
        <taxon>Spermatophyta</taxon>
        <taxon>Magnoliopsida</taxon>
        <taxon>eudicotyledons</taxon>
        <taxon>Gunneridae</taxon>
        <taxon>Pentapetalae</taxon>
        <taxon>rosids</taxon>
        <taxon>fabids</taxon>
        <taxon>Malpighiales</taxon>
        <taxon>Salicaceae</taxon>
        <taxon>Saliceae</taxon>
        <taxon>Populus</taxon>
    </lineage>
</organism>
<evidence type="ECO:0008006" key="4">
    <source>
        <dbReference type="Google" id="ProtNLM"/>
    </source>
</evidence>
<sequence length="131" mass="13764">MGLPLNFILGASKIIGSISNLLFLVSANFGVEVGSIFVVDSGVVAGWVVCTTVAVESSFVLSIVSSLLFLVVVESNVAKGSMVCTMVAVNPDIAAGWVVCTTVVVEFGLHFPSTSKSHGTCVFFWINFSLR</sequence>
<protein>
    <recommendedName>
        <fullName evidence="4">Transmembrane protein</fullName>
    </recommendedName>
</protein>
<feature type="transmembrane region" description="Helical" evidence="1">
    <location>
        <begin position="45"/>
        <end position="73"/>
    </location>
</feature>
<dbReference type="AlphaFoldDB" id="A0AAD6VTM2"/>
<keyword evidence="1" id="KW-1133">Transmembrane helix</keyword>
<comment type="caution">
    <text evidence="2">The sequence shown here is derived from an EMBL/GenBank/DDBJ whole genome shotgun (WGS) entry which is preliminary data.</text>
</comment>
<evidence type="ECO:0000313" key="3">
    <source>
        <dbReference type="Proteomes" id="UP001164929"/>
    </source>
</evidence>
<evidence type="ECO:0000256" key="1">
    <source>
        <dbReference type="SAM" id="Phobius"/>
    </source>
</evidence>
<name>A0AAD6VTM2_9ROSI</name>
<reference evidence="2" key="1">
    <citation type="journal article" date="2023" name="Mol. Ecol. Resour.">
        <title>Chromosome-level genome assembly of a triploid poplar Populus alba 'Berolinensis'.</title>
        <authorList>
            <person name="Chen S."/>
            <person name="Yu Y."/>
            <person name="Wang X."/>
            <person name="Wang S."/>
            <person name="Zhang T."/>
            <person name="Zhou Y."/>
            <person name="He R."/>
            <person name="Meng N."/>
            <person name="Wang Y."/>
            <person name="Liu W."/>
            <person name="Liu Z."/>
            <person name="Liu J."/>
            <person name="Guo Q."/>
            <person name="Huang H."/>
            <person name="Sederoff R.R."/>
            <person name="Wang G."/>
            <person name="Qu G."/>
            <person name="Chen S."/>
        </authorList>
    </citation>
    <scope>NUCLEOTIDE SEQUENCE</scope>
    <source>
        <strain evidence="2">SC-2020</strain>
    </source>
</reference>
<proteinExistence type="predicted"/>
<keyword evidence="1" id="KW-0812">Transmembrane</keyword>
<dbReference type="Proteomes" id="UP001164929">
    <property type="component" value="Chromosome 8"/>
</dbReference>
<evidence type="ECO:0000313" key="2">
    <source>
        <dbReference type="EMBL" id="KAJ6989237.1"/>
    </source>
</evidence>
<keyword evidence="3" id="KW-1185">Reference proteome</keyword>
<accession>A0AAD6VTM2</accession>